<organism evidence="2 3">
    <name type="scientific">Candidatus Nomurabacteria bacterium GW2011_GWB1_40_7</name>
    <dbReference type="NCBI Taxonomy" id="1618744"/>
    <lineage>
        <taxon>Bacteria</taxon>
        <taxon>Candidatus Nomuraibacteriota</taxon>
    </lineage>
</organism>
<gene>
    <name evidence="2" type="ORF">UU13_C0012G0006</name>
</gene>
<evidence type="ECO:0000313" key="2">
    <source>
        <dbReference type="EMBL" id="KKR70160.1"/>
    </source>
</evidence>
<dbReference type="Pfam" id="PF07866">
    <property type="entry name" value="DUF1653"/>
    <property type="match status" value="1"/>
</dbReference>
<reference evidence="2 3" key="1">
    <citation type="journal article" date="2015" name="Nature">
        <title>rRNA introns, odd ribosomes, and small enigmatic genomes across a large radiation of phyla.</title>
        <authorList>
            <person name="Brown C.T."/>
            <person name="Hug L.A."/>
            <person name="Thomas B.C."/>
            <person name="Sharon I."/>
            <person name="Castelle C.J."/>
            <person name="Singh A."/>
            <person name="Wilkins M.J."/>
            <person name="Williams K.H."/>
            <person name="Banfield J.F."/>
        </authorList>
    </citation>
    <scope>NUCLEOTIDE SEQUENCE [LARGE SCALE GENOMIC DNA]</scope>
</reference>
<dbReference type="Gene3D" id="2.30.30.320">
    <property type="entry name" value="DUF1653-like domain"/>
    <property type="match status" value="1"/>
</dbReference>
<sequence length="82" mass="9763">MKNLELGGIYEHYKGTRVRVLFEAIESETKEHLVIYMHLEDGVIWARPKHMFLENIILDGKETERFKKIDQEVLIKPNEKHS</sequence>
<name>A0A0G0VDS0_9BACT</name>
<protein>
    <recommendedName>
        <fullName evidence="1">DUF1653 domain-containing protein</fullName>
    </recommendedName>
</protein>
<dbReference type="AlphaFoldDB" id="A0A0G0VDS0"/>
<comment type="caution">
    <text evidence="2">The sequence shown here is derived from an EMBL/GenBank/DDBJ whole genome shotgun (WGS) entry which is preliminary data.</text>
</comment>
<dbReference type="EMBL" id="LBZL01000012">
    <property type="protein sequence ID" value="KKR70160.1"/>
    <property type="molecule type" value="Genomic_DNA"/>
</dbReference>
<evidence type="ECO:0000259" key="1">
    <source>
        <dbReference type="Pfam" id="PF07866"/>
    </source>
</evidence>
<accession>A0A0G0VDS0</accession>
<evidence type="ECO:0000313" key="3">
    <source>
        <dbReference type="Proteomes" id="UP000034452"/>
    </source>
</evidence>
<proteinExistence type="predicted"/>
<dbReference type="InterPro" id="IPR037135">
    <property type="entry name" value="DUF1653-like_dom_sf"/>
</dbReference>
<feature type="domain" description="DUF1653" evidence="1">
    <location>
        <begin position="8"/>
        <end position="68"/>
    </location>
</feature>
<dbReference type="InterPro" id="IPR023387">
    <property type="entry name" value="DUF1653-like_dom"/>
</dbReference>
<dbReference type="Proteomes" id="UP000034452">
    <property type="component" value="Unassembled WGS sequence"/>
</dbReference>